<dbReference type="Gene3D" id="3.40.190.10">
    <property type="entry name" value="Periplasmic binding protein-like II"/>
    <property type="match status" value="2"/>
</dbReference>
<organism evidence="6 7">
    <name type="scientific">Cupriavidus laharis</name>
    <dbReference type="NCBI Taxonomy" id="151654"/>
    <lineage>
        <taxon>Bacteria</taxon>
        <taxon>Pseudomonadati</taxon>
        <taxon>Pseudomonadota</taxon>
        <taxon>Betaproteobacteria</taxon>
        <taxon>Burkholderiales</taxon>
        <taxon>Burkholderiaceae</taxon>
        <taxon>Cupriavidus</taxon>
    </lineage>
</organism>
<evidence type="ECO:0000313" key="7">
    <source>
        <dbReference type="Proteomes" id="UP000727654"/>
    </source>
</evidence>
<keyword evidence="2" id="KW-0805">Transcription regulation</keyword>
<evidence type="ECO:0000313" key="6">
    <source>
        <dbReference type="EMBL" id="CAG9169094.1"/>
    </source>
</evidence>
<dbReference type="PROSITE" id="PS50931">
    <property type="entry name" value="HTH_LYSR"/>
    <property type="match status" value="1"/>
</dbReference>
<dbReference type="InterPro" id="IPR036390">
    <property type="entry name" value="WH_DNA-bd_sf"/>
</dbReference>
<dbReference type="EMBL" id="CAJZAI010000002">
    <property type="protein sequence ID" value="CAG9169094.1"/>
    <property type="molecule type" value="Genomic_DNA"/>
</dbReference>
<proteinExistence type="inferred from homology"/>
<dbReference type="InterPro" id="IPR005119">
    <property type="entry name" value="LysR_subst-bd"/>
</dbReference>
<sequence>MTNLPLENRLRFKHLALLRALHADGSLHKAAPRLHMSQPGASKLLRELESLFGTPLFMRGASGLTATPACLLLLEHAQAVLLEVDVARSEIAASGSVNPIARVGANSSAVHIHLVPLMSKFHEVHRSAQIRIVEGQTDSLLEMLRQGQIDMALALLAASALREGQLRGISHRMVSPGDWVFVANRSHPLARKREISARDLEPCRWALSPPGSLTRAAFEQAFYSAGLLPPRPCIEAVPFATMLSIARSSDVLTVAPRAAVVAPESGGGLAILQTAELKINVPPMAVFYKQAALKRAHLRTMLDLLDGTSAAMAA</sequence>
<evidence type="ECO:0000256" key="4">
    <source>
        <dbReference type="ARBA" id="ARBA00023163"/>
    </source>
</evidence>
<protein>
    <submittedName>
        <fullName evidence="6">HTH-type transcriptional regulator GbpR</fullName>
    </submittedName>
</protein>
<keyword evidence="7" id="KW-1185">Reference proteome</keyword>
<dbReference type="InterPro" id="IPR036388">
    <property type="entry name" value="WH-like_DNA-bd_sf"/>
</dbReference>
<dbReference type="RefSeq" id="WP_224079032.1">
    <property type="nucleotide sequence ID" value="NZ_CAJZAI010000002.1"/>
</dbReference>
<dbReference type="InterPro" id="IPR000847">
    <property type="entry name" value="LysR_HTH_N"/>
</dbReference>
<dbReference type="SUPFAM" id="SSF46785">
    <property type="entry name" value="Winged helix' DNA-binding domain"/>
    <property type="match status" value="1"/>
</dbReference>
<dbReference type="InterPro" id="IPR050950">
    <property type="entry name" value="HTH-type_LysR_regulators"/>
</dbReference>
<dbReference type="Pfam" id="PF03466">
    <property type="entry name" value="LysR_substrate"/>
    <property type="match status" value="1"/>
</dbReference>
<dbReference type="PANTHER" id="PTHR30419">
    <property type="entry name" value="HTH-TYPE TRANSCRIPTIONAL REGULATOR YBHD"/>
    <property type="match status" value="1"/>
</dbReference>
<evidence type="ECO:0000259" key="5">
    <source>
        <dbReference type="PROSITE" id="PS50931"/>
    </source>
</evidence>
<dbReference type="SUPFAM" id="SSF53850">
    <property type="entry name" value="Periplasmic binding protein-like II"/>
    <property type="match status" value="1"/>
</dbReference>
<keyword evidence="4" id="KW-0804">Transcription</keyword>
<keyword evidence="3" id="KW-0238">DNA-binding</keyword>
<evidence type="ECO:0000256" key="1">
    <source>
        <dbReference type="ARBA" id="ARBA00009437"/>
    </source>
</evidence>
<evidence type="ECO:0000256" key="3">
    <source>
        <dbReference type="ARBA" id="ARBA00023125"/>
    </source>
</evidence>
<feature type="domain" description="HTH lysR-type" evidence="5">
    <location>
        <begin position="10"/>
        <end position="67"/>
    </location>
</feature>
<name>A0ABM8WNT9_9BURK</name>
<dbReference type="PANTHER" id="PTHR30419:SF8">
    <property type="entry name" value="NITROGEN ASSIMILATION TRANSCRIPTIONAL ACTIVATOR-RELATED"/>
    <property type="match status" value="1"/>
</dbReference>
<comment type="similarity">
    <text evidence="1">Belongs to the LysR transcriptional regulatory family.</text>
</comment>
<dbReference type="PRINTS" id="PR00039">
    <property type="entry name" value="HTHLYSR"/>
</dbReference>
<accession>A0ABM8WNT9</accession>
<comment type="caution">
    <text evidence="6">The sequence shown here is derived from an EMBL/GenBank/DDBJ whole genome shotgun (WGS) entry which is preliminary data.</text>
</comment>
<gene>
    <name evidence="6" type="primary">gbpR_3</name>
    <name evidence="6" type="ORF">LMG23992_01392</name>
</gene>
<dbReference type="Proteomes" id="UP000727654">
    <property type="component" value="Unassembled WGS sequence"/>
</dbReference>
<dbReference type="Pfam" id="PF00126">
    <property type="entry name" value="HTH_1"/>
    <property type="match status" value="1"/>
</dbReference>
<reference evidence="6 7" key="1">
    <citation type="submission" date="2021-08" db="EMBL/GenBank/DDBJ databases">
        <authorList>
            <person name="Peeters C."/>
        </authorList>
    </citation>
    <scope>NUCLEOTIDE SEQUENCE [LARGE SCALE GENOMIC DNA]</scope>
    <source>
        <strain evidence="6 7">LMG 23992</strain>
    </source>
</reference>
<dbReference type="Gene3D" id="1.10.10.10">
    <property type="entry name" value="Winged helix-like DNA-binding domain superfamily/Winged helix DNA-binding domain"/>
    <property type="match status" value="1"/>
</dbReference>
<evidence type="ECO:0000256" key="2">
    <source>
        <dbReference type="ARBA" id="ARBA00023015"/>
    </source>
</evidence>